<dbReference type="Proteomes" id="UP000623467">
    <property type="component" value="Unassembled WGS sequence"/>
</dbReference>
<evidence type="ECO:0000313" key="1">
    <source>
        <dbReference type="EMBL" id="KAF7345204.1"/>
    </source>
</evidence>
<gene>
    <name evidence="1" type="ORF">MSAN_01896900</name>
</gene>
<name>A0A8H7CPC6_9AGAR</name>
<dbReference type="InterPro" id="IPR040521">
    <property type="entry name" value="KDZ"/>
</dbReference>
<sequence>MSPKSNMTQQLVQSNNPPACPIRGELGAVPSMAFLQFHQFAHQTPCQVSYDVGCRHLGMGVNDGEGVEVRWSTGHRPHSRRAKL</sequence>
<dbReference type="Pfam" id="PF18758">
    <property type="entry name" value="KDZ"/>
    <property type="match status" value="1"/>
</dbReference>
<dbReference type="AlphaFoldDB" id="A0A8H7CPC6"/>
<organism evidence="1 2">
    <name type="scientific">Mycena sanguinolenta</name>
    <dbReference type="NCBI Taxonomy" id="230812"/>
    <lineage>
        <taxon>Eukaryota</taxon>
        <taxon>Fungi</taxon>
        <taxon>Dikarya</taxon>
        <taxon>Basidiomycota</taxon>
        <taxon>Agaricomycotina</taxon>
        <taxon>Agaricomycetes</taxon>
        <taxon>Agaricomycetidae</taxon>
        <taxon>Agaricales</taxon>
        <taxon>Marasmiineae</taxon>
        <taxon>Mycenaceae</taxon>
        <taxon>Mycena</taxon>
    </lineage>
</organism>
<evidence type="ECO:0000313" key="2">
    <source>
        <dbReference type="Proteomes" id="UP000623467"/>
    </source>
</evidence>
<keyword evidence="2" id="KW-1185">Reference proteome</keyword>
<comment type="caution">
    <text evidence="1">The sequence shown here is derived from an EMBL/GenBank/DDBJ whole genome shotgun (WGS) entry which is preliminary data.</text>
</comment>
<accession>A0A8H7CPC6</accession>
<protein>
    <submittedName>
        <fullName evidence="1">Uncharacterized protein</fullName>
    </submittedName>
</protein>
<reference evidence="1" key="1">
    <citation type="submission" date="2020-05" db="EMBL/GenBank/DDBJ databases">
        <title>Mycena genomes resolve the evolution of fungal bioluminescence.</title>
        <authorList>
            <person name="Tsai I.J."/>
        </authorList>
    </citation>
    <scope>NUCLEOTIDE SEQUENCE</scope>
    <source>
        <strain evidence="1">160909Yilan</strain>
    </source>
</reference>
<dbReference type="EMBL" id="JACAZH010000020">
    <property type="protein sequence ID" value="KAF7345204.1"/>
    <property type="molecule type" value="Genomic_DNA"/>
</dbReference>
<proteinExistence type="predicted"/>